<name>A0A381SPA2_9ZZZZ</name>
<keyword evidence="1" id="KW-0472">Membrane</keyword>
<evidence type="ECO:0000256" key="1">
    <source>
        <dbReference type="SAM" id="Phobius"/>
    </source>
</evidence>
<evidence type="ECO:0000313" key="2">
    <source>
        <dbReference type="EMBL" id="SVA05860.1"/>
    </source>
</evidence>
<keyword evidence="1" id="KW-1133">Transmembrane helix</keyword>
<organism evidence="2">
    <name type="scientific">marine metagenome</name>
    <dbReference type="NCBI Taxonomy" id="408172"/>
    <lineage>
        <taxon>unclassified sequences</taxon>
        <taxon>metagenomes</taxon>
        <taxon>ecological metagenomes</taxon>
    </lineage>
</organism>
<keyword evidence="1" id="KW-0812">Transmembrane</keyword>
<dbReference type="AlphaFoldDB" id="A0A381SPA2"/>
<proteinExistence type="predicted"/>
<accession>A0A381SPA2</accession>
<sequence>MELKLMMKIIITVIFLYPVIYLKMKLKSV</sequence>
<feature type="transmembrane region" description="Helical" evidence="1">
    <location>
        <begin position="6"/>
        <end position="24"/>
    </location>
</feature>
<reference evidence="2" key="1">
    <citation type="submission" date="2018-05" db="EMBL/GenBank/DDBJ databases">
        <authorList>
            <person name="Lanie J.A."/>
            <person name="Ng W.-L."/>
            <person name="Kazmierczak K.M."/>
            <person name="Andrzejewski T.M."/>
            <person name="Davidsen T.M."/>
            <person name="Wayne K.J."/>
            <person name="Tettelin H."/>
            <person name="Glass J.I."/>
            <person name="Rusch D."/>
            <person name="Podicherti R."/>
            <person name="Tsui H.-C.T."/>
            <person name="Winkler M.E."/>
        </authorList>
    </citation>
    <scope>NUCLEOTIDE SEQUENCE</scope>
</reference>
<gene>
    <name evidence="2" type="ORF">METZ01_LOCUS58714</name>
</gene>
<protein>
    <submittedName>
        <fullName evidence="2">Uncharacterized protein</fullName>
    </submittedName>
</protein>
<dbReference type="EMBL" id="UINC01003383">
    <property type="protein sequence ID" value="SVA05860.1"/>
    <property type="molecule type" value="Genomic_DNA"/>
</dbReference>